<dbReference type="EMBL" id="JAKNFS010000004">
    <property type="protein sequence ID" value="MCG4764609.1"/>
    <property type="molecule type" value="Genomic_DNA"/>
</dbReference>
<reference evidence="2" key="1">
    <citation type="submission" date="2022-01" db="EMBL/GenBank/DDBJ databases">
        <title>Collection of gut derived symbiotic bacterial strains cultured from healthy donors.</title>
        <authorList>
            <person name="Lin H."/>
            <person name="Kohout C."/>
            <person name="Waligurski E."/>
            <person name="Pamer E.G."/>
        </authorList>
    </citation>
    <scope>NUCLEOTIDE SEQUENCE</scope>
    <source>
        <strain evidence="2">DFI.5.49</strain>
    </source>
</reference>
<protein>
    <submittedName>
        <fullName evidence="2">DUF2007 domain-containing protein</fullName>
    </submittedName>
</protein>
<dbReference type="RefSeq" id="WP_118741985.1">
    <property type="nucleotide sequence ID" value="NZ_JAKNFS010000004.1"/>
</dbReference>
<gene>
    <name evidence="2" type="ORF">L0N21_03625</name>
</gene>
<dbReference type="Proteomes" id="UP001199915">
    <property type="component" value="Unassembled WGS sequence"/>
</dbReference>
<evidence type="ECO:0000256" key="1">
    <source>
        <dbReference type="SAM" id="Phobius"/>
    </source>
</evidence>
<proteinExistence type="predicted"/>
<evidence type="ECO:0000313" key="2">
    <source>
        <dbReference type="EMBL" id="MCG4764609.1"/>
    </source>
</evidence>
<name>A0AAE3F0U8_9FIRM</name>
<keyword evidence="1" id="KW-0812">Transmembrane</keyword>
<comment type="caution">
    <text evidence="2">The sequence shown here is derived from an EMBL/GenBank/DDBJ whole genome shotgun (WGS) entry which is preliminary data.</text>
</comment>
<evidence type="ECO:0000313" key="3">
    <source>
        <dbReference type="Proteomes" id="UP001199915"/>
    </source>
</evidence>
<accession>A0AAE3F0U8</accession>
<dbReference type="AlphaFoldDB" id="A0AAE3F0U8"/>
<sequence length="114" mass="13178">MEYRKVYRTDDEATMNKVVKLLQRSRIPAYGKSEGAGEFLQISMGMSYQGRAIYVPEEYTEEAKKRIGEWEKKGEFPEALRTQSHSLKARITAILWVVILVGGLVFTTLWNLFQ</sequence>
<feature type="transmembrane region" description="Helical" evidence="1">
    <location>
        <begin position="91"/>
        <end position="113"/>
    </location>
</feature>
<keyword evidence="1" id="KW-0472">Membrane</keyword>
<organism evidence="2 3">
    <name type="scientific">Fusicatenibacter saccharivorans</name>
    <dbReference type="NCBI Taxonomy" id="1150298"/>
    <lineage>
        <taxon>Bacteria</taxon>
        <taxon>Bacillati</taxon>
        <taxon>Bacillota</taxon>
        <taxon>Clostridia</taxon>
        <taxon>Lachnospirales</taxon>
        <taxon>Lachnospiraceae</taxon>
        <taxon>Fusicatenibacter</taxon>
    </lineage>
</organism>
<keyword evidence="1" id="KW-1133">Transmembrane helix</keyword>